<protein>
    <submittedName>
        <fullName evidence="2">NAD(P)-binding protein</fullName>
    </submittedName>
</protein>
<dbReference type="STRING" id="1314783.A0A165RKE8"/>
<dbReference type="PANTHER" id="PTHR47534">
    <property type="entry name" value="YALI0E05731P"/>
    <property type="match status" value="1"/>
</dbReference>
<dbReference type="OrthoDB" id="2898509at2759"/>
<proteinExistence type="predicted"/>
<dbReference type="PRINTS" id="PR00081">
    <property type="entry name" value="GDHRDH"/>
</dbReference>
<dbReference type="Gene3D" id="3.40.50.720">
    <property type="entry name" value="NAD(P)-binding Rossmann-like Domain"/>
    <property type="match status" value="1"/>
</dbReference>
<accession>A0A165RKE8</accession>
<dbReference type="PANTHER" id="PTHR47534:SF3">
    <property type="entry name" value="ALCOHOL DEHYDROGENASE-LIKE C-TERMINAL DOMAIN-CONTAINING PROTEIN"/>
    <property type="match status" value="1"/>
</dbReference>
<dbReference type="Proteomes" id="UP000076727">
    <property type="component" value="Unassembled WGS sequence"/>
</dbReference>
<evidence type="ECO:0000313" key="3">
    <source>
        <dbReference type="Proteomes" id="UP000076727"/>
    </source>
</evidence>
<gene>
    <name evidence="2" type="ORF">DAEQUDRAFT_764426</name>
</gene>
<dbReference type="InterPro" id="IPR052228">
    <property type="entry name" value="Sec_Metab_Biosynth_Oxidored"/>
</dbReference>
<reference evidence="2 3" key="1">
    <citation type="journal article" date="2016" name="Mol. Biol. Evol.">
        <title>Comparative Genomics of Early-Diverging Mushroom-Forming Fungi Provides Insights into the Origins of Lignocellulose Decay Capabilities.</title>
        <authorList>
            <person name="Nagy L.G."/>
            <person name="Riley R."/>
            <person name="Tritt A."/>
            <person name="Adam C."/>
            <person name="Daum C."/>
            <person name="Floudas D."/>
            <person name="Sun H."/>
            <person name="Yadav J.S."/>
            <person name="Pangilinan J."/>
            <person name="Larsson K.H."/>
            <person name="Matsuura K."/>
            <person name="Barry K."/>
            <person name="Labutti K."/>
            <person name="Kuo R."/>
            <person name="Ohm R.A."/>
            <person name="Bhattacharya S.S."/>
            <person name="Shirouzu T."/>
            <person name="Yoshinaga Y."/>
            <person name="Martin F.M."/>
            <person name="Grigoriev I.V."/>
            <person name="Hibbett D.S."/>
        </authorList>
    </citation>
    <scope>NUCLEOTIDE SEQUENCE [LARGE SCALE GENOMIC DNA]</scope>
    <source>
        <strain evidence="2 3">L-15889</strain>
    </source>
</reference>
<dbReference type="InterPro" id="IPR002347">
    <property type="entry name" value="SDR_fam"/>
</dbReference>
<organism evidence="2 3">
    <name type="scientific">Daedalea quercina L-15889</name>
    <dbReference type="NCBI Taxonomy" id="1314783"/>
    <lineage>
        <taxon>Eukaryota</taxon>
        <taxon>Fungi</taxon>
        <taxon>Dikarya</taxon>
        <taxon>Basidiomycota</taxon>
        <taxon>Agaricomycotina</taxon>
        <taxon>Agaricomycetes</taxon>
        <taxon>Polyporales</taxon>
        <taxon>Fomitopsis</taxon>
    </lineage>
</organism>
<dbReference type="GO" id="GO:0016491">
    <property type="term" value="F:oxidoreductase activity"/>
    <property type="evidence" value="ECO:0007669"/>
    <property type="project" value="UniProtKB-KW"/>
</dbReference>
<sequence length="315" mass="33587">MPPLAAVRESNALWSPPTPPVAIFVGGTSGIGQGTAQAFARHTKGNAHIILAGRNRAAADAIFTTFPEPTSPASKYEFVHCDATLMRNVAATTSGLCSRLKKVNYLVLTCGALRNPWEVLRGVREPTAEGIPDTLLAITYYARAKFALDLLPLLRAAKDAGEDAHVLIVLAAGHGGPVDLDDIGLRKPYTLSTARPTVVTYTDVLVESLSALAPEVTFTHICPGLVSTPLFRPWARPLMNLLLTSIDDCGEYMLYALLDSGSAGGTKRKGARGDDIGMEGYYGGEEVRERVWAHTMETVESALAVKLVGNGTVEV</sequence>
<dbReference type="InterPro" id="IPR036291">
    <property type="entry name" value="NAD(P)-bd_dom_sf"/>
</dbReference>
<evidence type="ECO:0000256" key="1">
    <source>
        <dbReference type="ARBA" id="ARBA00023002"/>
    </source>
</evidence>
<evidence type="ECO:0000313" key="2">
    <source>
        <dbReference type="EMBL" id="KZT70869.1"/>
    </source>
</evidence>
<dbReference type="Pfam" id="PF00106">
    <property type="entry name" value="adh_short"/>
    <property type="match status" value="1"/>
</dbReference>
<dbReference type="EMBL" id="KV429049">
    <property type="protein sequence ID" value="KZT70869.1"/>
    <property type="molecule type" value="Genomic_DNA"/>
</dbReference>
<dbReference type="SUPFAM" id="SSF51735">
    <property type="entry name" value="NAD(P)-binding Rossmann-fold domains"/>
    <property type="match status" value="1"/>
</dbReference>
<name>A0A165RKE8_9APHY</name>
<keyword evidence="3" id="KW-1185">Reference proteome</keyword>
<dbReference type="AlphaFoldDB" id="A0A165RKE8"/>
<keyword evidence="1" id="KW-0560">Oxidoreductase</keyword>